<dbReference type="InterPro" id="IPR024706">
    <property type="entry name" value="Peroxiredoxin_AhpC-typ"/>
</dbReference>
<dbReference type="InterPro" id="IPR036249">
    <property type="entry name" value="Thioredoxin-like_sf"/>
</dbReference>
<keyword evidence="1" id="KW-0560">Oxidoreductase</keyword>
<dbReference type="PANTHER" id="PTHR43110">
    <property type="entry name" value="THIOL PEROXIDASE"/>
    <property type="match status" value="1"/>
</dbReference>
<dbReference type="InterPro" id="IPR050455">
    <property type="entry name" value="Tpx_Peroxidase_subfamily"/>
</dbReference>
<dbReference type="GO" id="GO:0016209">
    <property type="term" value="F:antioxidant activity"/>
    <property type="evidence" value="ECO:0007669"/>
    <property type="project" value="InterPro"/>
</dbReference>
<keyword evidence="6" id="KW-1185">Reference proteome</keyword>
<evidence type="ECO:0000256" key="1">
    <source>
        <dbReference type="ARBA" id="ARBA00023002"/>
    </source>
</evidence>
<keyword evidence="2" id="KW-0676">Redox-active center</keyword>
<feature type="active site" description="Cysteine sulfenic acid (-SOH) intermediate; for peroxidase activity" evidence="3">
    <location>
        <position position="45"/>
    </location>
</feature>
<protein>
    <submittedName>
        <fullName evidence="5">Peroxiredoxin</fullName>
    </submittedName>
</protein>
<proteinExistence type="predicted"/>
<evidence type="ECO:0000256" key="3">
    <source>
        <dbReference type="PIRSR" id="PIRSR000239-1"/>
    </source>
</evidence>
<accession>A0A2U2PCL2</accession>
<dbReference type="GO" id="GO:0016491">
    <property type="term" value="F:oxidoreductase activity"/>
    <property type="evidence" value="ECO:0007669"/>
    <property type="project" value="UniProtKB-KW"/>
</dbReference>
<dbReference type="PANTHER" id="PTHR43110:SF1">
    <property type="entry name" value="THIOL PEROXIDASE"/>
    <property type="match status" value="1"/>
</dbReference>
<organism evidence="5 6">
    <name type="scientific">Pararcticibacter amylolyticus</name>
    <dbReference type="NCBI Taxonomy" id="2173175"/>
    <lineage>
        <taxon>Bacteria</taxon>
        <taxon>Pseudomonadati</taxon>
        <taxon>Bacteroidota</taxon>
        <taxon>Sphingobacteriia</taxon>
        <taxon>Sphingobacteriales</taxon>
        <taxon>Sphingobacteriaceae</taxon>
        <taxon>Pararcticibacter</taxon>
    </lineage>
</organism>
<dbReference type="PIRSF" id="PIRSF000239">
    <property type="entry name" value="AHPC"/>
    <property type="match status" value="1"/>
</dbReference>
<dbReference type="InterPro" id="IPR000866">
    <property type="entry name" value="AhpC/TSA"/>
</dbReference>
<dbReference type="InterPro" id="IPR013766">
    <property type="entry name" value="Thioredoxin_domain"/>
</dbReference>
<evidence type="ECO:0000256" key="2">
    <source>
        <dbReference type="ARBA" id="ARBA00023284"/>
    </source>
</evidence>
<gene>
    <name evidence="5" type="ORF">DDR33_18950</name>
</gene>
<dbReference type="Proteomes" id="UP000245647">
    <property type="component" value="Unassembled WGS sequence"/>
</dbReference>
<name>A0A2U2PCL2_9SPHI</name>
<dbReference type="OrthoDB" id="9809746at2"/>
<comment type="caution">
    <text evidence="5">The sequence shown here is derived from an EMBL/GenBank/DDBJ whole genome shotgun (WGS) entry which is preliminary data.</text>
</comment>
<sequence>MALTTGQKAPQFTLYSSDLKEISLSDYTGRKVVLHFFNLAFTGVCTAQLCTIRDSFEYYENNGAAILAISVDSPFSLARFKEENHYQFLLLSDFNRDVCEAYEAIYDEFVFGLKGVAKRAVFVINEEQEVIYAEVLEQAADLPDFDAIKEAIKS</sequence>
<dbReference type="EMBL" id="QEAS01000017">
    <property type="protein sequence ID" value="PWG79127.1"/>
    <property type="molecule type" value="Genomic_DNA"/>
</dbReference>
<dbReference type="Pfam" id="PF00578">
    <property type="entry name" value="AhpC-TSA"/>
    <property type="match status" value="1"/>
</dbReference>
<reference evidence="5 6" key="1">
    <citation type="submission" date="2018-04" db="EMBL/GenBank/DDBJ databases">
        <title>Pedobacter chongqingensis sp. nov., isolated from a rottenly hemp rope.</title>
        <authorList>
            <person name="Cai Y."/>
        </authorList>
    </citation>
    <scope>NUCLEOTIDE SEQUENCE [LARGE SCALE GENOMIC DNA]</scope>
    <source>
        <strain evidence="5 6">FJ4-8</strain>
    </source>
</reference>
<evidence type="ECO:0000313" key="5">
    <source>
        <dbReference type="EMBL" id="PWG79127.1"/>
    </source>
</evidence>
<dbReference type="PROSITE" id="PS51352">
    <property type="entry name" value="THIOREDOXIN_2"/>
    <property type="match status" value="1"/>
</dbReference>
<dbReference type="SUPFAM" id="SSF52833">
    <property type="entry name" value="Thioredoxin-like"/>
    <property type="match status" value="1"/>
</dbReference>
<evidence type="ECO:0000313" key="6">
    <source>
        <dbReference type="Proteomes" id="UP000245647"/>
    </source>
</evidence>
<dbReference type="Gene3D" id="3.40.30.10">
    <property type="entry name" value="Glutaredoxin"/>
    <property type="match status" value="1"/>
</dbReference>
<dbReference type="RefSeq" id="WP_109417373.1">
    <property type="nucleotide sequence ID" value="NZ_QEAS01000017.1"/>
</dbReference>
<feature type="domain" description="Thioredoxin" evidence="4">
    <location>
        <begin position="3"/>
        <end position="154"/>
    </location>
</feature>
<evidence type="ECO:0000259" key="4">
    <source>
        <dbReference type="PROSITE" id="PS51352"/>
    </source>
</evidence>
<dbReference type="AlphaFoldDB" id="A0A2U2PCL2"/>